<sequence>MNSAQLINTYEHILVITQKMLAAAQNSEWDKLIKLEQECKQLTNILIKDKTEPLLSHELQQRKLVIIHQVLDHDAQIRAITEPWMEKLQVLFNTSERRRNLQQAYEAGNAY</sequence>
<proteinExistence type="predicted"/>
<dbReference type="Pfam" id="PF05400">
    <property type="entry name" value="FliT"/>
    <property type="match status" value="1"/>
</dbReference>
<dbReference type="GO" id="GO:0044781">
    <property type="term" value="P:bacterial-type flagellum organization"/>
    <property type="evidence" value="ECO:0007669"/>
    <property type="project" value="UniProtKB-KW"/>
</dbReference>
<keyword evidence="7" id="KW-1185">Reference proteome</keyword>
<organism evidence="6 7">
    <name type="scientific">Nitrosomonas aestuarii</name>
    <dbReference type="NCBI Taxonomy" id="52441"/>
    <lineage>
        <taxon>Bacteria</taxon>
        <taxon>Pseudomonadati</taxon>
        <taxon>Pseudomonadota</taxon>
        <taxon>Betaproteobacteria</taxon>
        <taxon>Nitrosomonadales</taxon>
        <taxon>Nitrosomonadaceae</taxon>
        <taxon>Nitrosomonas</taxon>
    </lineage>
</organism>
<dbReference type="EMBL" id="FOSP01000006">
    <property type="protein sequence ID" value="SFK44040.1"/>
    <property type="molecule type" value="Genomic_DNA"/>
</dbReference>
<dbReference type="RefSeq" id="WP_090697979.1">
    <property type="nucleotide sequence ID" value="NZ_FOSP01000006.1"/>
</dbReference>
<name>A0A1I3ZJC8_9PROT</name>
<dbReference type="AlphaFoldDB" id="A0A1I3ZJC8"/>
<keyword evidence="6" id="KW-0966">Cell projection</keyword>
<keyword evidence="3" id="KW-1005">Bacterial flagellum biogenesis</keyword>
<evidence type="ECO:0000313" key="6">
    <source>
        <dbReference type="EMBL" id="SFK44040.1"/>
    </source>
</evidence>
<gene>
    <name evidence="6" type="ORF">SAMN05216302_1006118</name>
</gene>
<dbReference type="STRING" id="52441.SAMN05216302_1006118"/>
<evidence type="ECO:0000256" key="2">
    <source>
        <dbReference type="ARBA" id="ARBA00022490"/>
    </source>
</evidence>
<keyword evidence="6" id="KW-0969">Cilium</keyword>
<dbReference type="OrthoDB" id="8527993at2"/>
<keyword evidence="6" id="KW-0282">Flagellum</keyword>
<evidence type="ECO:0000313" key="7">
    <source>
        <dbReference type="Proteomes" id="UP000199533"/>
    </source>
</evidence>
<keyword evidence="2" id="KW-0963">Cytoplasm</keyword>
<dbReference type="InterPro" id="IPR008622">
    <property type="entry name" value="FliT"/>
</dbReference>
<evidence type="ECO:0000256" key="5">
    <source>
        <dbReference type="ARBA" id="ARBA00093797"/>
    </source>
</evidence>
<reference evidence="7" key="1">
    <citation type="submission" date="2016-10" db="EMBL/GenBank/DDBJ databases">
        <authorList>
            <person name="Varghese N."/>
            <person name="Submissions S."/>
        </authorList>
    </citation>
    <scope>NUCLEOTIDE SEQUENCE [LARGE SCALE GENOMIC DNA]</scope>
    <source>
        <strain evidence="7">Nm69</strain>
    </source>
</reference>
<evidence type="ECO:0000256" key="3">
    <source>
        <dbReference type="ARBA" id="ARBA00022795"/>
    </source>
</evidence>
<accession>A0A1I3ZJC8</accession>
<protein>
    <recommendedName>
        <fullName evidence="5">Flagellar protein FliT</fullName>
    </recommendedName>
</protein>
<dbReference type="Gene3D" id="1.20.58.380">
    <property type="entry name" value="Flagellar protein flit"/>
    <property type="match status" value="1"/>
</dbReference>
<dbReference type="Proteomes" id="UP000199533">
    <property type="component" value="Unassembled WGS sequence"/>
</dbReference>
<evidence type="ECO:0000256" key="4">
    <source>
        <dbReference type="ARBA" id="ARBA00023186"/>
    </source>
</evidence>
<comment type="subcellular location">
    <subcellularLocation>
        <location evidence="1">Cytoplasm</location>
        <location evidence="1">Cytosol</location>
    </subcellularLocation>
</comment>
<keyword evidence="4" id="KW-0143">Chaperone</keyword>
<evidence type="ECO:0000256" key="1">
    <source>
        <dbReference type="ARBA" id="ARBA00004514"/>
    </source>
</evidence>